<evidence type="ECO:0000313" key="1">
    <source>
        <dbReference type="EMBL" id="TNN56581.1"/>
    </source>
</evidence>
<organism evidence="1 2">
    <name type="scientific">Liparis tanakae</name>
    <name type="common">Tanaka's snailfish</name>
    <dbReference type="NCBI Taxonomy" id="230148"/>
    <lineage>
        <taxon>Eukaryota</taxon>
        <taxon>Metazoa</taxon>
        <taxon>Chordata</taxon>
        <taxon>Craniata</taxon>
        <taxon>Vertebrata</taxon>
        <taxon>Euteleostomi</taxon>
        <taxon>Actinopterygii</taxon>
        <taxon>Neopterygii</taxon>
        <taxon>Teleostei</taxon>
        <taxon>Neoteleostei</taxon>
        <taxon>Acanthomorphata</taxon>
        <taxon>Eupercaria</taxon>
        <taxon>Perciformes</taxon>
        <taxon>Cottioidei</taxon>
        <taxon>Cottales</taxon>
        <taxon>Liparidae</taxon>
        <taxon>Liparis</taxon>
    </lineage>
</organism>
<evidence type="ECO:0000313" key="2">
    <source>
        <dbReference type="Proteomes" id="UP000314294"/>
    </source>
</evidence>
<dbReference type="AlphaFoldDB" id="A0A4Z2GTE7"/>
<comment type="caution">
    <text evidence="1">The sequence shown here is derived from an EMBL/GenBank/DDBJ whole genome shotgun (WGS) entry which is preliminary data.</text>
</comment>
<dbReference type="EMBL" id="SRLO01000425">
    <property type="protein sequence ID" value="TNN56581.1"/>
    <property type="molecule type" value="Genomic_DNA"/>
</dbReference>
<keyword evidence="2" id="KW-1185">Reference proteome</keyword>
<dbReference type="Proteomes" id="UP000314294">
    <property type="component" value="Unassembled WGS sequence"/>
</dbReference>
<name>A0A4Z2GTE7_9TELE</name>
<proteinExistence type="predicted"/>
<sequence>MDALQHFKVKQLSAPAETEGQICPYKQLPCPWAINRGEDLTLGSEKSTLAPKTPRGDAAPEPQLILLHAVICGPPCPRGSRLHRWACGGYHSRESGSAGLLPPLPPLGGTLDLPAGLCVAKEVVCSRDYPECLLCTGHPSGQDRNMKHSKGDNGDREENTQAYGWMSVSLSAAGHCAFPPPERCGDDVMFAGPTPEVP</sequence>
<gene>
    <name evidence="1" type="ORF">EYF80_033226</name>
</gene>
<accession>A0A4Z2GTE7</accession>
<protein>
    <submittedName>
        <fullName evidence="1">Uncharacterized protein</fullName>
    </submittedName>
</protein>
<reference evidence="1 2" key="1">
    <citation type="submission" date="2019-03" db="EMBL/GenBank/DDBJ databases">
        <title>First draft genome of Liparis tanakae, snailfish: a comprehensive survey of snailfish specific genes.</title>
        <authorList>
            <person name="Kim W."/>
            <person name="Song I."/>
            <person name="Jeong J.-H."/>
            <person name="Kim D."/>
            <person name="Kim S."/>
            <person name="Ryu S."/>
            <person name="Song J.Y."/>
            <person name="Lee S.K."/>
        </authorList>
    </citation>
    <scope>NUCLEOTIDE SEQUENCE [LARGE SCALE GENOMIC DNA]</scope>
    <source>
        <tissue evidence="1">Muscle</tissue>
    </source>
</reference>